<evidence type="ECO:0000313" key="2">
    <source>
        <dbReference type="Proteomes" id="UP000320811"/>
    </source>
</evidence>
<evidence type="ECO:0000313" key="1">
    <source>
        <dbReference type="EMBL" id="TWF41771.1"/>
    </source>
</evidence>
<comment type="caution">
    <text evidence="1">The sequence shown here is derived from an EMBL/GenBank/DDBJ whole genome shotgun (WGS) entry which is preliminary data.</text>
</comment>
<gene>
    <name evidence="1" type="ORF">FHW36_103575</name>
</gene>
<sequence>MGLDLWHARPIDKKNNSVDFFYVDELDEHPSFVENHQQLICDLVEAYDAS</sequence>
<dbReference type="RefSeq" id="WP_186452444.1">
    <property type="nucleotide sequence ID" value="NZ_VIWO01000003.1"/>
</dbReference>
<name>A0A561PUI3_9BACT</name>
<proteinExistence type="predicted"/>
<dbReference type="Proteomes" id="UP000320811">
    <property type="component" value="Unassembled WGS sequence"/>
</dbReference>
<dbReference type="EMBL" id="VIWO01000003">
    <property type="protein sequence ID" value="TWF41771.1"/>
    <property type="molecule type" value="Genomic_DNA"/>
</dbReference>
<accession>A0A561PUI3</accession>
<keyword evidence="2" id="KW-1185">Reference proteome</keyword>
<organism evidence="1 2">
    <name type="scientific">Chitinophaga polysaccharea</name>
    <dbReference type="NCBI Taxonomy" id="1293035"/>
    <lineage>
        <taxon>Bacteria</taxon>
        <taxon>Pseudomonadati</taxon>
        <taxon>Bacteroidota</taxon>
        <taxon>Chitinophagia</taxon>
        <taxon>Chitinophagales</taxon>
        <taxon>Chitinophagaceae</taxon>
        <taxon>Chitinophaga</taxon>
    </lineage>
</organism>
<dbReference type="AlphaFoldDB" id="A0A561PUI3"/>
<protein>
    <submittedName>
        <fullName evidence="1">Uncharacterized protein</fullName>
    </submittedName>
</protein>
<reference evidence="1 2" key="1">
    <citation type="submission" date="2019-06" db="EMBL/GenBank/DDBJ databases">
        <title>Sorghum-associated microbial communities from plants grown in Nebraska, USA.</title>
        <authorList>
            <person name="Schachtman D."/>
        </authorList>
    </citation>
    <scope>NUCLEOTIDE SEQUENCE [LARGE SCALE GENOMIC DNA]</scope>
    <source>
        <strain evidence="1 2">1209</strain>
    </source>
</reference>